<dbReference type="InterPro" id="IPR012657">
    <property type="entry name" value="23S_rRNA-intervening_sequence"/>
</dbReference>
<dbReference type="InterPro" id="IPR036583">
    <property type="entry name" value="23S_rRNA_IVS_sf"/>
</dbReference>
<evidence type="ECO:0008006" key="3">
    <source>
        <dbReference type="Google" id="ProtNLM"/>
    </source>
</evidence>
<dbReference type="Gene3D" id="1.20.1440.60">
    <property type="entry name" value="23S rRNA-intervening sequence"/>
    <property type="match status" value="1"/>
</dbReference>
<comment type="caution">
    <text evidence="1">The sequence shown here is derived from an EMBL/GenBank/DDBJ whole genome shotgun (WGS) entry which is preliminary data.</text>
</comment>
<reference evidence="1 2" key="1">
    <citation type="journal article" date="2016" name="Nat. Commun.">
        <title>Thousands of microbial genomes shed light on interconnected biogeochemical processes in an aquifer system.</title>
        <authorList>
            <person name="Anantharaman K."/>
            <person name="Brown C.T."/>
            <person name="Hug L.A."/>
            <person name="Sharon I."/>
            <person name="Castelle C.J."/>
            <person name="Probst A.J."/>
            <person name="Thomas B.C."/>
            <person name="Singh A."/>
            <person name="Wilkins M.J."/>
            <person name="Karaoz U."/>
            <person name="Brodie E.L."/>
            <person name="Williams K.H."/>
            <person name="Hubbard S.S."/>
            <person name="Banfield J.F."/>
        </authorList>
    </citation>
    <scope>NUCLEOTIDE SEQUENCE [LARGE SCALE GENOMIC DNA]</scope>
</reference>
<dbReference type="Pfam" id="PF05635">
    <property type="entry name" value="23S_rRNA_IVP"/>
    <property type="match status" value="1"/>
</dbReference>
<dbReference type="Proteomes" id="UP000176901">
    <property type="component" value="Unassembled WGS sequence"/>
</dbReference>
<organism evidence="1 2">
    <name type="scientific">Candidatus Wildermuthbacteria bacterium RIFCSPHIGHO2_02_FULL_47_12</name>
    <dbReference type="NCBI Taxonomy" id="1802451"/>
    <lineage>
        <taxon>Bacteria</taxon>
        <taxon>Candidatus Wildermuthiibacteriota</taxon>
    </lineage>
</organism>
<dbReference type="SUPFAM" id="SSF158446">
    <property type="entry name" value="IVS-encoded protein-like"/>
    <property type="match status" value="1"/>
</dbReference>
<accession>A0A1G2R3P9</accession>
<evidence type="ECO:0000313" key="1">
    <source>
        <dbReference type="EMBL" id="OHA67480.1"/>
    </source>
</evidence>
<sequence length="123" mass="13957">MENKIKSFTDLTAWGRGHELVLMVYRKTDSFPQKEQFSLTDQMRRAAVSITSNVAEGFSRQSQKEKVQFYSMAKASLTELQNQLLIARDIGYLAKEDFAKLANQSVQISKLLSGLIRAIKARP</sequence>
<evidence type="ECO:0000313" key="2">
    <source>
        <dbReference type="Proteomes" id="UP000176901"/>
    </source>
</evidence>
<name>A0A1G2R3P9_9BACT</name>
<dbReference type="EMBL" id="MHTW01000011">
    <property type="protein sequence ID" value="OHA67480.1"/>
    <property type="molecule type" value="Genomic_DNA"/>
</dbReference>
<dbReference type="AlphaFoldDB" id="A0A1G2R3P9"/>
<dbReference type="NCBIfam" id="TIGR02436">
    <property type="entry name" value="four helix bundle protein"/>
    <property type="match status" value="1"/>
</dbReference>
<dbReference type="PANTHER" id="PTHR38471">
    <property type="entry name" value="FOUR HELIX BUNDLE PROTEIN"/>
    <property type="match status" value="1"/>
</dbReference>
<dbReference type="STRING" id="1802451.A3C82_01150"/>
<gene>
    <name evidence="1" type="ORF">A3C82_01150</name>
</gene>
<dbReference type="PANTHER" id="PTHR38471:SF2">
    <property type="entry name" value="FOUR HELIX BUNDLE PROTEIN"/>
    <property type="match status" value="1"/>
</dbReference>
<protein>
    <recommendedName>
        <fullName evidence="3">Four helix bundle protein</fullName>
    </recommendedName>
</protein>
<proteinExistence type="predicted"/>
<dbReference type="CDD" id="cd16377">
    <property type="entry name" value="23S_rRNA_IVP_like"/>
    <property type="match status" value="1"/>
</dbReference>